<keyword evidence="12" id="KW-1185">Reference proteome</keyword>
<evidence type="ECO:0000256" key="5">
    <source>
        <dbReference type="ARBA" id="ARBA00022763"/>
    </source>
</evidence>
<feature type="compositionally biased region" description="Basic and acidic residues" evidence="11">
    <location>
        <begin position="429"/>
        <end position="459"/>
    </location>
</feature>
<feature type="compositionally biased region" description="Basic and acidic residues" evidence="11">
    <location>
        <begin position="879"/>
        <end position="905"/>
    </location>
</feature>
<dbReference type="GeneID" id="116188399"/>
<dbReference type="AlphaFoldDB" id="A0A6P8BRY5"/>
<feature type="compositionally biased region" description="Acidic residues" evidence="11">
    <location>
        <begin position="1045"/>
        <end position="1054"/>
    </location>
</feature>
<feature type="region of interest" description="Disordered" evidence="11">
    <location>
        <begin position="272"/>
        <end position="306"/>
    </location>
</feature>
<dbReference type="Gene3D" id="2.30.30.140">
    <property type="match status" value="1"/>
</dbReference>
<dbReference type="PANTHER" id="PTHR12663:SF3">
    <property type="entry name" value="SISTER CHROMATID COHESION PROTEIN PDS5 HOMOLOG C"/>
    <property type="match status" value="1"/>
</dbReference>
<feature type="compositionally biased region" description="Basic and acidic residues" evidence="11">
    <location>
        <begin position="321"/>
        <end position="336"/>
    </location>
</feature>
<proteinExistence type="inferred from homology"/>
<evidence type="ECO:0000256" key="1">
    <source>
        <dbReference type="ARBA" id="ARBA00004123"/>
    </source>
</evidence>
<dbReference type="SUPFAM" id="SSF63748">
    <property type="entry name" value="Tudor/PWWP/MBT"/>
    <property type="match status" value="1"/>
</dbReference>
<evidence type="ECO:0000256" key="3">
    <source>
        <dbReference type="ARBA" id="ARBA00022618"/>
    </source>
</evidence>
<comment type="function">
    <text evidence="10">Cohesin cofactor dispensable during the meiotic division but playing an important role in DNA repair by homologous recombination (HR) probably by helping SMC5/SMC6 complex. Regulator of sister chromatid cohesion in mitosis which may stabilize cohesin complex association with chromatin. May couple sister chromatid cohesion during mitosis to DNA replication. Cohesion ensures that chromosome partitioning is accurate in both meiotic and mitotic cells and plays an important role in DNA repair.</text>
</comment>
<keyword evidence="3" id="KW-0132">Cell division</keyword>
<evidence type="ECO:0000256" key="8">
    <source>
        <dbReference type="ARBA" id="ARBA00023242"/>
    </source>
</evidence>
<feature type="compositionally biased region" description="Acidic residues" evidence="11">
    <location>
        <begin position="1101"/>
        <end position="1113"/>
    </location>
</feature>
<feature type="compositionally biased region" description="Basic and acidic residues" evidence="11">
    <location>
        <begin position="1055"/>
        <end position="1072"/>
    </location>
</feature>
<evidence type="ECO:0000313" key="12">
    <source>
        <dbReference type="Proteomes" id="UP000515151"/>
    </source>
</evidence>
<dbReference type="GO" id="GO:0007064">
    <property type="term" value="P:mitotic sister chromatid cohesion"/>
    <property type="evidence" value="ECO:0007669"/>
    <property type="project" value="InterPro"/>
</dbReference>
<evidence type="ECO:0000256" key="4">
    <source>
        <dbReference type="ARBA" id="ARBA00022737"/>
    </source>
</evidence>
<keyword evidence="4" id="KW-0677">Repeat</keyword>
<keyword evidence="9" id="KW-0131">Cell cycle</keyword>
<feature type="compositionally biased region" description="Basic and acidic residues" evidence="11">
    <location>
        <begin position="749"/>
        <end position="772"/>
    </location>
</feature>
<keyword evidence="6" id="KW-0498">Mitosis</keyword>
<feature type="compositionally biased region" description="Polar residues" evidence="11">
    <location>
        <begin position="381"/>
        <end position="396"/>
    </location>
</feature>
<dbReference type="CDD" id="cd20404">
    <property type="entry name" value="Tudor_Agenet_AtEML-like"/>
    <property type="match status" value="1"/>
</dbReference>
<dbReference type="RefSeq" id="XP_031373587.1">
    <property type="nucleotide sequence ID" value="XM_031517727.1"/>
</dbReference>
<dbReference type="GO" id="GO:0035825">
    <property type="term" value="P:homologous recombination"/>
    <property type="evidence" value="ECO:0007669"/>
    <property type="project" value="UniProtKB-ARBA"/>
</dbReference>
<sequence length="1144" mass="125820">MSSSDKEFEEQLIDAGNKLLDAPSTVEVLLPLLDKAEYNLSRVEQSPNKSIEDALSPCSKALVTDKLFRHADTDVMVAVASCISEITRITAPEAPFTDEQMKEAFQLIVSSFEHLDDKSSRSFTKRTSILETVAKVRSCVVMLDLECDALILQMFQHFLKAIRDYHPEQVFTSMETIMTLVIEESEDISPELLSPILHTLKKDQEGVLPIAKKLGEKVFESCSAKLKAYLGQALISLGTSVDDYSEVVNMICQNGGVENNKTDVTPAGEQEVETEVASPKSEVSNGLKQAAEDEAMADTVSVKQPEVVPQRTRLKITGLFSKDKSGKSDTEKETKILVKSKKTSKKRGRKWSSAKKSTKPVDSTPIDGEKQPGKSLDNGEDPSSNCPRSPRENQSAEADLRSGGGKEADVAHSPKETAIDSVDVSSPLKSEEPKKNEEPSKEPKGPIDSEVKENSELGKKSGGGASNEDRTPIKVKISRKGSETTNNAKKNSVKPSSEKVNASIPEEDGSYLKSLKGKNKEGPAKGRKAQQKDMAMSSSEKVADEEAVPSSKSTKKRRRDEDQPVEASKEKGKRKRTPAKEQASDAKEYGEELVGTKVKVWWPQDKRFYEGVVNSFDSKKKRHKILYTDGDVETLNLRTQRWGIIQDYSVPNEEKKVSEETRESSPEMPLKKLLEMRSNKKLSAKKGKGTLSKKSEVVPATPDHKPRADSKNDENLEGDSSSKAKDNNTPNIGSKLVGLARRMTSKSKGSSDNEKEDTETKKVKSKDLETTGKGRTPRSVGKPRVKSGGSDKVKSSTSKARPKESKDAVTDSEGETSDKWKSSSSKPKSKEMEVDKDSVDEPSNKVKFSSLKLKAKETKEVGSDSGEEPSANVKSSLSKVKEKPKPKESKRADMEYGEKPSDKVKATSLKVKQKPKLKESENVHMDSGEEPSDKVKSTSSKLKEKPKPKESKDLDVGSGEEPSDKLKSSSLKQKQKQKSKPKQKEREEVDEASEEETSDKMKTNSSKPKAKPKPKKNEEVEPDSGEELSDKLKTNSSKPKPKENEELEPDSGEEPCDKARTNSSEPKPKGNEEVEPDSGEETSDSVKTNSSKPKPKAKENEEVEQDSGEETEEGITSKKEKPLARTVKPPASGSRTGKKRRRGA</sequence>
<dbReference type="SUPFAM" id="SSF48371">
    <property type="entry name" value="ARM repeat"/>
    <property type="match status" value="1"/>
</dbReference>
<organism evidence="12 13">
    <name type="scientific">Punica granatum</name>
    <name type="common">Pomegranate</name>
    <dbReference type="NCBI Taxonomy" id="22663"/>
    <lineage>
        <taxon>Eukaryota</taxon>
        <taxon>Viridiplantae</taxon>
        <taxon>Streptophyta</taxon>
        <taxon>Embryophyta</taxon>
        <taxon>Tracheophyta</taxon>
        <taxon>Spermatophyta</taxon>
        <taxon>Magnoliopsida</taxon>
        <taxon>eudicotyledons</taxon>
        <taxon>Gunneridae</taxon>
        <taxon>Pentapetalae</taxon>
        <taxon>rosids</taxon>
        <taxon>malvids</taxon>
        <taxon>Myrtales</taxon>
        <taxon>Lythraceae</taxon>
        <taxon>Punica</taxon>
    </lineage>
</organism>
<dbReference type="Proteomes" id="UP000515151">
    <property type="component" value="Chromosome 8"/>
</dbReference>
<reference evidence="13" key="2">
    <citation type="submission" date="2025-08" db="UniProtKB">
        <authorList>
            <consortium name="RefSeq"/>
        </authorList>
    </citation>
    <scope>IDENTIFICATION</scope>
    <source>
        <tissue evidence="13">Leaf</tissue>
    </source>
</reference>
<dbReference type="PANTHER" id="PTHR12663">
    <property type="entry name" value="ANDROGEN INDUCED INHIBITOR OF PROLIFERATION AS3 / PDS5-RELATED"/>
    <property type="match status" value="1"/>
</dbReference>
<evidence type="ECO:0000256" key="7">
    <source>
        <dbReference type="ARBA" id="ARBA00023204"/>
    </source>
</evidence>
<feature type="compositionally biased region" description="Basic and acidic residues" evidence="11">
    <location>
        <begin position="559"/>
        <end position="570"/>
    </location>
</feature>
<feature type="region of interest" description="Disordered" evidence="11">
    <location>
        <begin position="319"/>
        <end position="589"/>
    </location>
</feature>
<dbReference type="InterPro" id="IPR039776">
    <property type="entry name" value="Pds5"/>
</dbReference>
<dbReference type="FunFam" id="2.30.30.140:FF:000033">
    <property type="entry name" value="Binding protein"/>
    <property type="match status" value="1"/>
</dbReference>
<evidence type="ECO:0000256" key="9">
    <source>
        <dbReference type="ARBA" id="ARBA00023306"/>
    </source>
</evidence>
<comment type="subcellular location">
    <subcellularLocation>
        <location evidence="1">Nucleus</location>
    </subcellularLocation>
</comment>
<comment type="similarity">
    <text evidence="2">Belongs to the PDS5 family.</text>
</comment>
<feature type="compositionally biased region" description="Acidic residues" evidence="11">
    <location>
        <begin position="1073"/>
        <end position="1083"/>
    </location>
</feature>
<dbReference type="GO" id="GO:0006281">
    <property type="term" value="P:DNA repair"/>
    <property type="evidence" value="ECO:0007669"/>
    <property type="project" value="UniProtKB-KW"/>
</dbReference>
<feature type="compositionally biased region" description="Basic and acidic residues" evidence="11">
    <location>
        <begin position="828"/>
        <end position="844"/>
    </location>
</feature>
<feature type="compositionally biased region" description="Basic and acidic residues" evidence="11">
    <location>
        <begin position="702"/>
        <end position="726"/>
    </location>
</feature>
<feature type="compositionally biased region" description="Acidic residues" evidence="11">
    <location>
        <begin position="988"/>
        <end position="997"/>
    </location>
</feature>
<dbReference type="GO" id="GO:0009556">
    <property type="term" value="P:microsporogenesis"/>
    <property type="evidence" value="ECO:0007669"/>
    <property type="project" value="UniProtKB-ARBA"/>
</dbReference>
<dbReference type="GO" id="GO:0005634">
    <property type="term" value="C:nucleus"/>
    <property type="evidence" value="ECO:0007669"/>
    <property type="project" value="UniProtKB-SubCell"/>
</dbReference>
<keyword evidence="5" id="KW-0227">DNA damage</keyword>
<feature type="compositionally biased region" description="Basic and acidic residues" evidence="11">
    <location>
        <begin position="916"/>
        <end position="955"/>
    </location>
</feature>
<feature type="region of interest" description="Disordered" evidence="11">
    <location>
        <begin position="650"/>
        <end position="1144"/>
    </location>
</feature>
<dbReference type="GO" id="GO:0051301">
    <property type="term" value="P:cell division"/>
    <property type="evidence" value="ECO:0007669"/>
    <property type="project" value="UniProtKB-KW"/>
</dbReference>
<dbReference type="GO" id="GO:0000785">
    <property type="term" value="C:chromatin"/>
    <property type="evidence" value="ECO:0007669"/>
    <property type="project" value="TreeGrafter"/>
</dbReference>
<gene>
    <name evidence="13" type="primary">LOC116188399</name>
</gene>
<feature type="compositionally biased region" description="Basic residues" evidence="11">
    <location>
        <begin position="338"/>
        <end position="358"/>
    </location>
</feature>
<evidence type="ECO:0000313" key="13">
    <source>
        <dbReference type="RefSeq" id="XP_031373587.1"/>
    </source>
</evidence>
<dbReference type="OrthoDB" id="200660at2759"/>
<keyword evidence="7" id="KW-0234">DNA repair</keyword>
<name>A0A6P8BRY5_PUNGR</name>
<keyword evidence="8" id="KW-0539">Nucleus</keyword>
<evidence type="ECO:0000256" key="10">
    <source>
        <dbReference type="ARBA" id="ARBA00058864"/>
    </source>
</evidence>
<dbReference type="InterPro" id="IPR016024">
    <property type="entry name" value="ARM-type_fold"/>
</dbReference>
<feature type="compositionally biased region" description="Basic and acidic residues" evidence="11">
    <location>
        <begin position="578"/>
        <end position="589"/>
    </location>
</feature>
<feature type="compositionally biased region" description="Basic and acidic residues" evidence="11">
    <location>
        <begin position="398"/>
        <end position="418"/>
    </location>
</feature>
<reference evidence="12" key="1">
    <citation type="journal article" date="2020" name="Plant Biotechnol. J.">
        <title>The pomegranate (Punica granatum L.) draft genome dissects genetic divergence between soft- and hard-seeded cultivars.</title>
        <authorList>
            <person name="Luo X."/>
            <person name="Li H."/>
            <person name="Wu Z."/>
            <person name="Yao W."/>
            <person name="Zhao P."/>
            <person name="Cao D."/>
            <person name="Yu H."/>
            <person name="Li K."/>
            <person name="Poudel K."/>
            <person name="Zhao D."/>
            <person name="Zhang F."/>
            <person name="Xia X."/>
            <person name="Chen L."/>
            <person name="Wang Q."/>
            <person name="Jing D."/>
            <person name="Cao S."/>
        </authorList>
    </citation>
    <scope>NUCLEOTIDE SEQUENCE [LARGE SCALE GENOMIC DNA]</scope>
    <source>
        <strain evidence="12">cv. Tunisia</strain>
    </source>
</reference>
<evidence type="ECO:0000256" key="6">
    <source>
        <dbReference type="ARBA" id="ARBA00022776"/>
    </source>
</evidence>
<feature type="compositionally biased region" description="Polar residues" evidence="11">
    <location>
        <begin position="483"/>
        <end position="500"/>
    </location>
</feature>
<evidence type="ECO:0000256" key="11">
    <source>
        <dbReference type="SAM" id="MobiDB-lite"/>
    </source>
</evidence>
<protein>
    <submittedName>
        <fullName evidence="13">Neurofilament heavy polypeptide-like isoform X1</fullName>
    </submittedName>
</protein>
<feature type="compositionally biased region" description="Basic and acidic residues" evidence="11">
    <location>
        <begin position="652"/>
        <end position="678"/>
    </location>
</feature>
<dbReference type="Pfam" id="PF20168">
    <property type="entry name" value="PDS5"/>
    <property type="match status" value="1"/>
</dbReference>
<accession>A0A6P8BRY5</accession>
<feature type="compositionally biased region" description="Basic residues" evidence="11">
    <location>
        <begin position="679"/>
        <end position="688"/>
    </location>
</feature>
<evidence type="ECO:0000256" key="2">
    <source>
        <dbReference type="ARBA" id="ARBA00006254"/>
    </source>
</evidence>